<dbReference type="GO" id="GO:0005886">
    <property type="term" value="C:plasma membrane"/>
    <property type="evidence" value="ECO:0007669"/>
    <property type="project" value="UniProtKB-SubCell"/>
</dbReference>
<name>A0A4Q1DB98_9BACT</name>
<keyword evidence="3" id="KW-1185">Reference proteome</keyword>
<dbReference type="GO" id="GO:0140359">
    <property type="term" value="F:ABC-type transporter activity"/>
    <property type="evidence" value="ECO:0007669"/>
    <property type="project" value="InterPro"/>
</dbReference>
<feature type="transmembrane region" description="Helical" evidence="1">
    <location>
        <begin position="266"/>
        <end position="289"/>
    </location>
</feature>
<feature type="transmembrane region" description="Helical" evidence="1">
    <location>
        <begin position="20"/>
        <end position="41"/>
    </location>
</feature>
<feature type="transmembrane region" description="Helical" evidence="1">
    <location>
        <begin position="151"/>
        <end position="171"/>
    </location>
</feature>
<evidence type="ECO:0000313" key="3">
    <source>
        <dbReference type="Proteomes" id="UP000290545"/>
    </source>
</evidence>
<proteinExistence type="predicted"/>
<sequence>MRVVFNIARAELRHFFFSPIAWFILILFLMSSAGIIMGNLADTAVEQDTMLELQGAAFKGFLNMPLTSLIIGKGLDIVMMIFFLFIPLLTMGVINREYSAGTIRLLHSSPVTARQIIFGKFLGIYSFVCLMILLFVGVVVVLTFSIRHVEYLHIGSMLLGFFLLAAMYVAAGMFISSLTSYPIVAAIGTFVVLVLFSALQLMFQGTDYLRDVTYFLSSSGRAESMLGGLLTTRDIIYFLAVTAFFIACTIFKTKSVTESKPWRVSAARYLLALAITIVVLTVTSIHGFIGYCDVTKAKKNTLHPNAQKVFSQLDGSPLKVTLYTNLFGYNLTNGLPEARNRYLWNFWARYRRFYTNMEFEYVYYYDIITGDSAIYKAYPGKTLDEIAEKYAEINKANLSIFKKPAEIRKLVDLESESKGLVMQLEYKGKKTLLRTFQDPDVFPDEGVVSGSLLRLIHDTTPTFKFLTGHLERSPLKFGEREYGNHAINKDSRTALINLGLNFDTIIQPPSGAFNPNEILVISDPKTLLDKSVIENVKQYIDKGGNAMFYSEPGKQFIMNPILNHVGVNAEEGTIVQVNKHDMPHKFSGLISKKGTEMADELPFFYYKNNIWKSCYTNIIGASLLTYTDTTGFKVEQVTTLDNNANTWVERGVLVVDSAAPVFNAAEGDYRKEAPYAVGLQLTRKTGGHEQRIIISSDADMMSAARGNGRDYGNAFYSFTTDNRYPVYHNLAVPEDIWLNITKTPAKMLKLALQYGIPALILLVGIVVLVRRKRK</sequence>
<keyword evidence="1" id="KW-0472">Membrane</keyword>
<dbReference type="RefSeq" id="WP_129002319.1">
    <property type="nucleotide sequence ID" value="NZ_SDHZ01000001.1"/>
</dbReference>
<feature type="transmembrane region" description="Helical" evidence="1">
    <location>
        <begin position="183"/>
        <end position="203"/>
    </location>
</feature>
<feature type="transmembrane region" description="Helical" evidence="1">
    <location>
        <begin position="122"/>
        <end position="145"/>
    </location>
</feature>
<feature type="transmembrane region" description="Helical" evidence="1">
    <location>
        <begin position="77"/>
        <end position="94"/>
    </location>
</feature>
<gene>
    <name evidence="2" type="ORF">ESB13_07125</name>
</gene>
<dbReference type="Pfam" id="PF12679">
    <property type="entry name" value="ABC2_membrane_2"/>
    <property type="match status" value="1"/>
</dbReference>
<keyword evidence="1" id="KW-0812">Transmembrane</keyword>
<dbReference type="OrthoDB" id="609779at2"/>
<dbReference type="Proteomes" id="UP000290545">
    <property type="component" value="Unassembled WGS sequence"/>
</dbReference>
<dbReference type="AlphaFoldDB" id="A0A4Q1DB98"/>
<reference evidence="2 3" key="1">
    <citation type="submission" date="2019-01" db="EMBL/GenBank/DDBJ databases">
        <title>Filimonas sp. strain TTM-71.</title>
        <authorList>
            <person name="Chen W.-M."/>
        </authorList>
    </citation>
    <scope>NUCLEOTIDE SEQUENCE [LARGE SCALE GENOMIC DNA]</scope>
    <source>
        <strain evidence="2 3">TTM-71</strain>
    </source>
</reference>
<dbReference type="PANTHER" id="PTHR43471">
    <property type="entry name" value="ABC TRANSPORTER PERMEASE"/>
    <property type="match status" value="1"/>
</dbReference>
<dbReference type="EMBL" id="SDHZ01000001">
    <property type="protein sequence ID" value="RXK86570.1"/>
    <property type="molecule type" value="Genomic_DNA"/>
</dbReference>
<protein>
    <submittedName>
        <fullName evidence="2">ABC transporter</fullName>
    </submittedName>
</protein>
<evidence type="ECO:0000313" key="2">
    <source>
        <dbReference type="EMBL" id="RXK86570.1"/>
    </source>
</evidence>
<evidence type="ECO:0000256" key="1">
    <source>
        <dbReference type="SAM" id="Phobius"/>
    </source>
</evidence>
<accession>A0A4Q1DB98</accession>
<comment type="caution">
    <text evidence="2">The sequence shown here is derived from an EMBL/GenBank/DDBJ whole genome shotgun (WGS) entry which is preliminary data.</text>
</comment>
<feature type="transmembrane region" description="Helical" evidence="1">
    <location>
        <begin position="751"/>
        <end position="769"/>
    </location>
</feature>
<keyword evidence="1" id="KW-1133">Transmembrane helix</keyword>
<organism evidence="2 3">
    <name type="scientific">Filimonas effusa</name>
    <dbReference type="NCBI Taxonomy" id="2508721"/>
    <lineage>
        <taxon>Bacteria</taxon>
        <taxon>Pseudomonadati</taxon>
        <taxon>Bacteroidota</taxon>
        <taxon>Chitinophagia</taxon>
        <taxon>Chitinophagales</taxon>
        <taxon>Chitinophagaceae</taxon>
        <taxon>Filimonas</taxon>
    </lineage>
</organism>
<feature type="transmembrane region" description="Helical" evidence="1">
    <location>
        <begin position="235"/>
        <end position="254"/>
    </location>
</feature>